<evidence type="ECO:0000313" key="3">
    <source>
        <dbReference type="Proteomes" id="UP000019151"/>
    </source>
</evidence>
<dbReference type="EMBL" id="CP007130">
    <property type="protein sequence ID" value="AHG93589.1"/>
    <property type="molecule type" value="Genomic_DNA"/>
</dbReference>
<keyword evidence="1" id="KW-1133">Transmembrane helix</keyword>
<dbReference type="KEGG" id="gba:J421_6054"/>
<dbReference type="HOGENOM" id="CLU_3168520_0_0_0"/>
<keyword evidence="1" id="KW-0812">Transmembrane</keyword>
<sequence>MYIDPAAGSMILQMLAAGLVSVLALAKNVRRNIVLGIKSLFGRRESR</sequence>
<feature type="transmembrane region" description="Helical" evidence="1">
    <location>
        <begin position="6"/>
        <end position="26"/>
    </location>
</feature>
<organism evidence="2 3">
    <name type="scientific">Gemmatirosa kalamazoonensis</name>
    <dbReference type="NCBI Taxonomy" id="861299"/>
    <lineage>
        <taxon>Bacteria</taxon>
        <taxon>Pseudomonadati</taxon>
        <taxon>Gemmatimonadota</taxon>
        <taxon>Gemmatimonadia</taxon>
        <taxon>Gemmatimonadales</taxon>
        <taxon>Gemmatimonadaceae</taxon>
        <taxon>Gemmatirosa</taxon>
    </lineage>
</organism>
<reference evidence="2 3" key="1">
    <citation type="journal article" date="2014" name="Genome Announc.">
        <title>Genome Sequence and Methylome of Soil Bacterium Gemmatirosa kalamazoonensis KBS708T, a Member of the Rarely Cultivated Gemmatimonadetes Phylum.</title>
        <authorList>
            <person name="Debruyn J.M."/>
            <person name="Radosevich M."/>
            <person name="Wommack K.E."/>
            <person name="Polson S.W."/>
            <person name="Hauser L.J."/>
            <person name="Fawaz M.N."/>
            <person name="Korlach J."/>
            <person name="Tsai Y.C."/>
        </authorList>
    </citation>
    <scope>NUCLEOTIDE SEQUENCE [LARGE SCALE GENOMIC DNA]</scope>
    <source>
        <strain evidence="2 3">KBS708</strain>
        <plasmid evidence="3">Plasmid 2</plasmid>
    </source>
</reference>
<protein>
    <submittedName>
        <fullName evidence="2">Uncharacterized protein</fullName>
    </submittedName>
</protein>
<keyword evidence="2" id="KW-0614">Plasmid</keyword>
<proteinExistence type="predicted"/>
<keyword evidence="3" id="KW-1185">Reference proteome</keyword>
<dbReference type="Proteomes" id="UP000019151">
    <property type="component" value="Plasmid 2"/>
</dbReference>
<evidence type="ECO:0000313" key="2">
    <source>
        <dbReference type="EMBL" id="AHG93589.1"/>
    </source>
</evidence>
<geneLocation type="plasmid" evidence="2 3">
    <name>2</name>
</geneLocation>
<evidence type="ECO:0000256" key="1">
    <source>
        <dbReference type="SAM" id="Phobius"/>
    </source>
</evidence>
<gene>
    <name evidence="2" type="ORF">J421_6054</name>
</gene>
<dbReference type="RefSeq" id="WP_158508995.1">
    <property type="nucleotide sequence ID" value="NZ_CP007130.1"/>
</dbReference>
<name>W0RRH2_9BACT</name>
<keyword evidence="1" id="KW-0472">Membrane</keyword>
<accession>W0RRH2</accession>
<dbReference type="InParanoid" id="W0RRH2"/>
<dbReference type="AlphaFoldDB" id="W0RRH2"/>